<proteinExistence type="inferred from homology"/>
<evidence type="ECO:0000313" key="7">
    <source>
        <dbReference type="Proteomes" id="UP000721861"/>
    </source>
</evidence>
<comment type="cofactor">
    <cofactor evidence="1 4">
        <name>pyridoxal 5'-phosphate</name>
        <dbReference type="ChEBI" id="CHEBI:597326"/>
    </cofactor>
</comment>
<keyword evidence="2 4" id="KW-0032">Aminotransferase</keyword>
<comment type="caution">
    <text evidence="6">The sequence shown here is derived from an EMBL/GenBank/DDBJ whole genome shotgun (WGS) entry which is preliminary data.</text>
</comment>
<dbReference type="Gene3D" id="3.40.640.10">
    <property type="entry name" value="Type I PLP-dependent aspartate aminotransferase-like (Major domain)"/>
    <property type="match status" value="1"/>
</dbReference>
<evidence type="ECO:0000256" key="3">
    <source>
        <dbReference type="ARBA" id="ARBA00022679"/>
    </source>
</evidence>
<dbReference type="EC" id="2.6.1.-" evidence="4"/>
<dbReference type="InterPro" id="IPR004839">
    <property type="entry name" value="Aminotransferase_I/II_large"/>
</dbReference>
<feature type="domain" description="Aminotransferase class I/classII large" evidence="5">
    <location>
        <begin position="37"/>
        <end position="383"/>
    </location>
</feature>
<evidence type="ECO:0000259" key="5">
    <source>
        <dbReference type="Pfam" id="PF00155"/>
    </source>
</evidence>
<keyword evidence="7" id="KW-1185">Reference proteome</keyword>
<dbReference type="SUPFAM" id="SSF53383">
    <property type="entry name" value="PLP-dependent transferases"/>
    <property type="match status" value="1"/>
</dbReference>
<evidence type="ECO:0000256" key="4">
    <source>
        <dbReference type="RuleBase" id="RU000481"/>
    </source>
</evidence>
<dbReference type="GO" id="GO:0008483">
    <property type="term" value="F:transaminase activity"/>
    <property type="evidence" value="ECO:0007669"/>
    <property type="project" value="UniProtKB-KW"/>
</dbReference>
<dbReference type="InterPro" id="IPR015422">
    <property type="entry name" value="PyrdxlP-dep_Trfase_small"/>
</dbReference>
<dbReference type="CDD" id="cd00609">
    <property type="entry name" value="AAT_like"/>
    <property type="match status" value="1"/>
</dbReference>
<dbReference type="Proteomes" id="UP000721861">
    <property type="component" value="Unassembled WGS sequence"/>
</dbReference>
<dbReference type="PROSITE" id="PS00105">
    <property type="entry name" value="AA_TRANSFER_CLASS_1"/>
    <property type="match status" value="1"/>
</dbReference>
<dbReference type="InterPro" id="IPR015421">
    <property type="entry name" value="PyrdxlP-dep_Trfase_major"/>
</dbReference>
<dbReference type="Gene3D" id="3.90.1150.10">
    <property type="entry name" value="Aspartate Aminotransferase, domain 1"/>
    <property type="match status" value="1"/>
</dbReference>
<evidence type="ECO:0000256" key="2">
    <source>
        <dbReference type="ARBA" id="ARBA00022576"/>
    </source>
</evidence>
<sequence length="391" mass="44340">MQNELNIQPANRIGTVEEYYFSIKLKELDKLRKEGKSIINMGIGNPDLPPAPQVLAELNKQSSAENNHGYQSYVGIPELREAMSRWYQKHYDVAINPANEVLPLMGSKEGIMHITLAFVNPGDSVLVPNPGYPTYASASKIAEARLIHYDLDENNNWQPNLEALEQQDLSKVKLMWINYPNMPTGANANTKFFERIIAFGKKHNIVIVNDNPYSFILNNAPQSIMEINGAKDIAIELNSLSKSHNMAGWRVGMAVSNAEIIQYILRVKSNMDSGMFKPLQLAAAKALELGTEWYETVNAEYKKRRVLVHEIMDLLECKYDIEQTGMFIWARIPERYQDSGQLSDEILYGCDVFITPGFIFGDKGKRYIRISLCTNQTTLEGAKQRIKTLKK</sequence>
<dbReference type="EMBL" id="JAGUCN010000018">
    <property type="protein sequence ID" value="MBS2212802.1"/>
    <property type="molecule type" value="Genomic_DNA"/>
</dbReference>
<accession>A0ABS5KD49</accession>
<dbReference type="PANTHER" id="PTHR42832:SF3">
    <property type="entry name" value="L-GLUTAMINE--4-(METHYLSULFANYL)-2-OXOBUTANOATE AMINOTRANSFERASE"/>
    <property type="match status" value="1"/>
</dbReference>
<dbReference type="InterPro" id="IPR004838">
    <property type="entry name" value="NHTrfase_class1_PyrdxlP-BS"/>
</dbReference>
<protein>
    <recommendedName>
        <fullName evidence="4">Aminotransferase</fullName>
        <ecNumber evidence="4">2.6.1.-</ecNumber>
    </recommendedName>
</protein>
<dbReference type="InterPro" id="IPR015424">
    <property type="entry name" value="PyrdxlP-dep_Trfase"/>
</dbReference>
<dbReference type="Pfam" id="PF00155">
    <property type="entry name" value="Aminotran_1_2"/>
    <property type="match status" value="1"/>
</dbReference>
<organism evidence="6 7">
    <name type="scientific">Carboxylicivirga mesophila</name>
    <dbReference type="NCBI Taxonomy" id="1166478"/>
    <lineage>
        <taxon>Bacteria</taxon>
        <taxon>Pseudomonadati</taxon>
        <taxon>Bacteroidota</taxon>
        <taxon>Bacteroidia</taxon>
        <taxon>Marinilabiliales</taxon>
        <taxon>Marinilabiliaceae</taxon>
        <taxon>Carboxylicivirga</taxon>
    </lineage>
</organism>
<dbReference type="RefSeq" id="WP_212229621.1">
    <property type="nucleotide sequence ID" value="NZ_JAGUCN010000018.1"/>
</dbReference>
<dbReference type="PANTHER" id="PTHR42832">
    <property type="entry name" value="AMINO ACID AMINOTRANSFERASE"/>
    <property type="match status" value="1"/>
</dbReference>
<reference evidence="6 7" key="1">
    <citation type="journal article" date="2014" name="Int. J. Syst. Evol. Microbiol.">
        <title>Carboxylicivirga gen. nov. in the family Marinilabiliaceae with two novel species, Carboxylicivirga mesophila sp. nov. and Carboxylicivirga taeanensis sp. nov., and reclassification of Cytophaga fermentans as Saccharicrinis fermentans gen. nov., comb. nov.</title>
        <authorList>
            <person name="Yang S.H."/>
            <person name="Seo H.S."/>
            <person name="Woo J.H."/>
            <person name="Oh H.M."/>
            <person name="Jang H."/>
            <person name="Lee J.H."/>
            <person name="Kim S.J."/>
            <person name="Kwon K.K."/>
        </authorList>
    </citation>
    <scope>NUCLEOTIDE SEQUENCE [LARGE SCALE GENOMIC DNA]</scope>
    <source>
        <strain evidence="6 7">JCM 18290</strain>
    </source>
</reference>
<gene>
    <name evidence="6" type="ORF">KEM09_15385</name>
</gene>
<comment type="similarity">
    <text evidence="4">Belongs to the class-I pyridoxal-phosphate-dependent aminotransferase family.</text>
</comment>
<evidence type="ECO:0000313" key="6">
    <source>
        <dbReference type="EMBL" id="MBS2212802.1"/>
    </source>
</evidence>
<dbReference type="InterPro" id="IPR050881">
    <property type="entry name" value="LL-DAP_aminotransferase"/>
</dbReference>
<name>A0ABS5KD49_9BACT</name>
<keyword evidence="3 4" id="KW-0808">Transferase</keyword>
<evidence type="ECO:0000256" key="1">
    <source>
        <dbReference type="ARBA" id="ARBA00001933"/>
    </source>
</evidence>